<evidence type="ECO:0000313" key="3">
    <source>
        <dbReference type="Proteomes" id="UP000054558"/>
    </source>
</evidence>
<dbReference type="AlphaFoldDB" id="A0A1Y1I5A6"/>
<dbReference type="OMA" id="DEQMAIC"/>
<feature type="region of interest" description="Disordered" evidence="1">
    <location>
        <begin position="215"/>
        <end position="250"/>
    </location>
</feature>
<feature type="compositionally biased region" description="Basic and acidic residues" evidence="1">
    <location>
        <begin position="219"/>
        <end position="232"/>
    </location>
</feature>
<evidence type="ECO:0000256" key="1">
    <source>
        <dbReference type="SAM" id="MobiDB-lite"/>
    </source>
</evidence>
<organism evidence="2 3">
    <name type="scientific">Klebsormidium nitens</name>
    <name type="common">Green alga</name>
    <name type="synonym">Ulothrix nitens</name>
    <dbReference type="NCBI Taxonomy" id="105231"/>
    <lineage>
        <taxon>Eukaryota</taxon>
        <taxon>Viridiplantae</taxon>
        <taxon>Streptophyta</taxon>
        <taxon>Klebsormidiophyceae</taxon>
        <taxon>Klebsormidiales</taxon>
        <taxon>Klebsormidiaceae</taxon>
        <taxon>Klebsormidium</taxon>
    </lineage>
</organism>
<proteinExistence type="predicted"/>
<name>A0A1Y1I5A6_KLENI</name>
<evidence type="ECO:0000313" key="2">
    <source>
        <dbReference type="EMBL" id="GAQ84599.1"/>
    </source>
</evidence>
<feature type="non-terminal residue" evidence="2">
    <location>
        <position position="1"/>
    </location>
</feature>
<gene>
    <name evidence="2" type="ORF">KFL_001970010</name>
</gene>
<keyword evidence="3" id="KW-1185">Reference proteome</keyword>
<reference evidence="2 3" key="1">
    <citation type="journal article" date="2014" name="Nat. Commun.">
        <title>Klebsormidium flaccidum genome reveals primary factors for plant terrestrial adaptation.</title>
        <authorList>
            <person name="Hori K."/>
            <person name="Maruyama F."/>
            <person name="Fujisawa T."/>
            <person name="Togashi T."/>
            <person name="Yamamoto N."/>
            <person name="Seo M."/>
            <person name="Sato S."/>
            <person name="Yamada T."/>
            <person name="Mori H."/>
            <person name="Tajima N."/>
            <person name="Moriyama T."/>
            <person name="Ikeuchi M."/>
            <person name="Watanabe M."/>
            <person name="Wada H."/>
            <person name="Kobayashi K."/>
            <person name="Saito M."/>
            <person name="Masuda T."/>
            <person name="Sasaki-Sekimoto Y."/>
            <person name="Mashiguchi K."/>
            <person name="Awai K."/>
            <person name="Shimojima M."/>
            <person name="Masuda S."/>
            <person name="Iwai M."/>
            <person name="Nobusawa T."/>
            <person name="Narise T."/>
            <person name="Kondo S."/>
            <person name="Saito H."/>
            <person name="Sato R."/>
            <person name="Murakawa M."/>
            <person name="Ihara Y."/>
            <person name="Oshima-Yamada Y."/>
            <person name="Ohtaka K."/>
            <person name="Satoh M."/>
            <person name="Sonobe K."/>
            <person name="Ishii M."/>
            <person name="Ohtani R."/>
            <person name="Kanamori-Sato M."/>
            <person name="Honoki R."/>
            <person name="Miyazaki D."/>
            <person name="Mochizuki H."/>
            <person name="Umetsu J."/>
            <person name="Higashi K."/>
            <person name="Shibata D."/>
            <person name="Kamiya Y."/>
            <person name="Sato N."/>
            <person name="Nakamura Y."/>
            <person name="Tabata S."/>
            <person name="Ida S."/>
            <person name="Kurokawa K."/>
            <person name="Ohta H."/>
        </authorList>
    </citation>
    <scope>NUCLEOTIDE SEQUENCE [LARGE SCALE GENOMIC DNA]</scope>
    <source>
        <strain evidence="2 3">NIES-2285</strain>
    </source>
</reference>
<sequence length="250" mass="28468">SKDESEDEQMAICVVPEKPVVDPRYMKVKRKRAEKTGVFFKKEDYAYLVSEHTKACSSKRSELSGVRGIRGEFDRIAEFNLKNTLDEDKEKAEEWAERMRDGKWHEDADGVPFSSRVMCLIAKRVWCEPDMVLTAYQLVWTCMVVEAHLRGQNLDKNDNVNANNMQAMAKVVATRLTKARKAKQVTKVTVKDLDKEVTVDLIPAYIELGFQDAVRGGRKQKDAKKPGKERNTEQAAWDEILGAGNEDEPV</sequence>
<protein>
    <submittedName>
        <fullName evidence="2">Uncharacterized protein</fullName>
    </submittedName>
</protein>
<dbReference type="Proteomes" id="UP000054558">
    <property type="component" value="Unassembled WGS sequence"/>
</dbReference>
<accession>A0A1Y1I5A6</accession>
<dbReference type="EMBL" id="DF237146">
    <property type="protein sequence ID" value="GAQ84599.1"/>
    <property type="molecule type" value="Genomic_DNA"/>
</dbReference>